<dbReference type="AlphaFoldDB" id="A0A401YYF0"/>
<proteinExistence type="predicted"/>
<dbReference type="InterPro" id="IPR044068">
    <property type="entry name" value="CB"/>
</dbReference>
<keyword evidence="5" id="KW-1185">Reference proteome</keyword>
<dbReference type="RefSeq" id="WP_126641418.1">
    <property type="nucleotide sequence ID" value="NZ_BIFH01000034.1"/>
</dbReference>
<evidence type="ECO:0000256" key="1">
    <source>
        <dbReference type="PROSITE-ProRule" id="PRU01248"/>
    </source>
</evidence>
<evidence type="ECO:0000313" key="5">
    <source>
        <dbReference type="Proteomes" id="UP000286931"/>
    </source>
</evidence>
<comment type="caution">
    <text evidence="4">The sequence shown here is derived from an EMBL/GenBank/DDBJ whole genome shotgun (WGS) entry which is preliminary data.</text>
</comment>
<reference evidence="4 5" key="1">
    <citation type="submission" date="2018-12" db="EMBL/GenBank/DDBJ databases">
        <title>Draft genome sequence of Embleya hyalina NBRC 13850T.</title>
        <authorList>
            <person name="Komaki H."/>
            <person name="Hosoyama A."/>
            <person name="Kimura A."/>
            <person name="Ichikawa N."/>
            <person name="Tamura T."/>
        </authorList>
    </citation>
    <scope>NUCLEOTIDE SEQUENCE [LARGE SCALE GENOMIC DNA]</scope>
    <source>
        <strain evidence="4 5">NBRC 13850</strain>
    </source>
</reference>
<dbReference type="PROSITE" id="PS51900">
    <property type="entry name" value="CB"/>
    <property type="match status" value="1"/>
</dbReference>
<dbReference type="OrthoDB" id="4435702at2"/>
<dbReference type="SUPFAM" id="SSF56349">
    <property type="entry name" value="DNA breaking-rejoining enzymes"/>
    <property type="match status" value="1"/>
</dbReference>
<accession>A0A401YYF0</accession>
<name>A0A401YYF0_9ACTN</name>
<evidence type="ECO:0000259" key="3">
    <source>
        <dbReference type="PROSITE" id="PS51900"/>
    </source>
</evidence>
<gene>
    <name evidence="4" type="ORF">EHYA_07343</name>
</gene>
<keyword evidence="1" id="KW-0238">DNA-binding</keyword>
<feature type="region of interest" description="Disordered" evidence="2">
    <location>
        <begin position="393"/>
        <end position="413"/>
    </location>
</feature>
<dbReference type="InterPro" id="IPR011010">
    <property type="entry name" value="DNA_brk_join_enz"/>
</dbReference>
<protein>
    <recommendedName>
        <fullName evidence="3">Core-binding (CB) domain-containing protein</fullName>
    </recommendedName>
</protein>
<evidence type="ECO:0000313" key="4">
    <source>
        <dbReference type="EMBL" id="GCD99621.1"/>
    </source>
</evidence>
<dbReference type="EMBL" id="BIFH01000034">
    <property type="protein sequence ID" value="GCD99621.1"/>
    <property type="molecule type" value="Genomic_DNA"/>
</dbReference>
<dbReference type="Proteomes" id="UP000286931">
    <property type="component" value="Unassembled WGS sequence"/>
</dbReference>
<evidence type="ECO:0000256" key="2">
    <source>
        <dbReference type="SAM" id="MobiDB-lite"/>
    </source>
</evidence>
<organism evidence="4 5">
    <name type="scientific">Embleya hyalina</name>
    <dbReference type="NCBI Taxonomy" id="516124"/>
    <lineage>
        <taxon>Bacteria</taxon>
        <taxon>Bacillati</taxon>
        <taxon>Actinomycetota</taxon>
        <taxon>Actinomycetes</taxon>
        <taxon>Kitasatosporales</taxon>
        <taxon>Streptomycetaceae</taxon>
        <taxon>Embleya</taxon>
    </lineage>
</organism>
<dbReference type="GO" id="GO:0003677">
    <property type="term" value="F:DNA binding"/>
    <property type="evidence" value="ECO:0007669"/>
    <property type="project" value="UniProtKB-UniRule"/>
</dbReference>
<feature type="domain" description="Core-binding (CB)" evidence="3">
    <location>
        <begin position="121"/>
        <end position="210"/>
    </location>
</feature>
<sequence>MCHRCYPRSPHTVLARAATLTQRLPHVPSWWDDYAAHLTTHRNPMFAADLVARTARLLLATPGAESTDPHTVLARAHTHAPEIRPALADFFHAHHLIDPPADPTHTRATARRAKRIHAVPIPLRQAVEEFADALMSRRDHAPTLGLQPVKLRTVEVRLDTVRDLAQHLHAQGHTTWASATTADLEAFLARNPARRAAWLAGMRQFFGHAHRTGHTLHDPTAPLTASQNRGFKGPSLTLDDQRTLYRRWVLNPDDDVHPHEAFIGLAALLHAATITELRLITDDGIDTTSRTLHLPARPVATPLDDATWTALHNCLRHRTRLGSTNPHPLITRRTRTTRTPPGAAHIREALAPVGLLPQILRSTRLLTLVQHLDIEMLTAALGMSYSGVTPYLNPQPTYRPRPVPRSAHPSSRP</sequence>